<dbReference type="SMART" id="SM00355">
    <property type="entry name" value="ZnF_C2H2"/>
    <property type="match status" value="4"/>
</dbReference>
<accession>A0AAE1CT21</accession>
<keyword evidence="4" id="KW-1185">Reference proteome</keyword>
<reference evidence="3" key="1">
    <citation type="journal article" date="2023" name="G3 (Bethesda)">
        <title>A reference genome for the long-term kleptoplast-retaining sea slug Elysia crispata morphotype clarki.</title>
        <authorList>
            <person name="Eastman K.E."/>
            <person name="Pendleton A.L."/>
            <person name="Shaikh M.A."/>
            <person name="Suttiyut T."/>
            <person name="Ogas R."/>
            <person name="Tomko P."/>
            <person name="Gavelis G."/>
            <person name="Widhalm J.R."/>
            <person name="Wisecaver J.H."/>
        </authorList>
    </citation>
    <scope>NUCLEOTIDE SEQUENCE</scope>
    <source>
        <strain evidence="3">ECLA1</strain>
    </source>
</reference>
<protein>
    <recommendedName>
        <fullName evidence="2">C2H2-type domain-containing protein</fullName>
    </recommendedName>
</protein>
<organism evidence="3 4">
    <name type="scientific">Elysia crispata</name>
    <name type="common">lettuce slug</name>
    <dbReference type="NCBI Taxonomy" id="231223"/>
    <lineage>
        <taxon>Eukaryota</taxon>
        <taxon>Metazoa</taxon>
        <taxon>Spiralia</taxon>
        <taxon>Lophotrochozoa</taxon>
        <taxon>Mollusca</taxon>
        <taxon>Gastropoda</taxon>
        <taxon>Heterobranchia</taxon>
        <taxon>Euthyneura</taxon>
        <taxon>Panpulmonata</taxon>
        <taxon>Sacoglossa</taxon>
        <taxon>Placobranchoidea</taxon>
        <taxon>Plakobranchidae</taxon>
        <taxon>Elysia</taxon>
    </lineage>
</organism>
<dbReference type="PROSITE" id="PS50157">
    <property type="entry name" value="ZINC_FINGER_C2H2_2"/>
    <property type="match status" value="1"/>
</dbReference>
<keyword evidence="1" id="KW-0863">Zinc-finger</keyword>
<proteinExistence type="predicted"/>
<dbReference type="EMBL" id="JAWDGP010006888">
    <property type="protein sequence ID" value="KAK3733592.1"/>
    <property type="molecule type" value="Genomic_DNA"/>
</dbReference>
<name>A0AAE1CT21_9GAST</name>
<gene>
    <name evidence="3" type="ORF">RRG08_056948</name>
</gene>
<evidence type="ECO:0000259" key="2">
    <source>
        <dbReference type="PROSITE" id="PS50157"/>
    </source>
</evidence>
<dbReference type="GO" id="GO:0008270">
    <property type="term" value="F:zinc ion binding"/>
    <property type="evidence" value="ECO:0007669"/>
    <property type="project" value="UniProtKB-KW"/>
</dbReference>
<dbReference type="Proteomes" id="UP001283361">
    <property type="component" value="Unassembled WGS sequence"/>
</dbReference>
<evidence type="ECO:0000256" key="1">
    <source>
        <dbReference type="PROSITE-ProRule" id="PRU00042"/>
    </source>
</evidence>
<dbReference type="Gene3D" id="3.30.160.60">
    <property type="entry name" value="Classic Zinc Finger"/>
    <property type="match status" value="1"/>
</dbReference>
<dbReference type="AlphaFoldDB" id="A0AAE1CT21"/>
<feature type="domain" description="C2H2-type" evidence="2">
    <location>
        <begin position="217"/>
        <end position="245"/>
    </location>
</feature>
<evidence type="ECO:0000313" key="4">
    <source>
        <dbReference type="Proteomes" id="UP001283361"/>
    </source>
</evidence>
<keyword evidence="1" id="KW-0479">Metal-binding</keyword>
<dbReference type="InterPro" id="IPR013087">
    <property type="entry name" value="Znf_C2H2_type"/>
</dbReference>
<comment type="caution">
    <text evidence="3">The sequence shown here is derived from an EMBL/GenBank/DDBJ whole genome shotgun (WGS) entry which is preliminary data.</text>
</comment>
<evidence type="ECO:0000313" key="3">
    <source>
        <dbReference type="EMBL" id="KAK3733592.1"/>
    </source>
</evidence>
<keyword evidence="1" id="KW-0862">Zinc</keyword>
<sequence length="295" mass="33325">MRMSALSFKAPTVIAQQIVFLWRMDTALTALTSGLVTQTYYISRQTALPRCEFTSTKEKTLVKHVRKSHGKAAVRCPLCVGVHYSSSPEEFCVHKKQQHRSVRLRCFLCEFSSRSLDRWAGHVTRVHSGHTISLVSLASRIRSSSSQCFPLELRPMDVTGTFKNQHRLEKVCTECQGSDSHSPADCVLVENGHNSDPVTIRSEPGYPDLVPPLSPRFSCSVCGYSTSKQQNLRKHVTQKHADLKKEIFPHHIPEVLEHWASNGQMCQSIPDIFHLTLRFDLIFPGLFSGEQELHT</sequence>